<name>A0ABR4L087_9EURO</name>
<proteinExistence type="predicted"/>
<comment type="caution">
    <text evidence="1">The sequence shown here is derived from an EMBL/GenBank/DDBJ whole genome shotgun (WGS) entry which is preliminary data.</text>
</comment>
<protein>
    <submittedName>
        <fullName evidence="1">Uncharacterized protein</fullName>
    </submittedName>
</protein>
<dbReference type="Proteomes" id="UP001610446">
    <property type="component" value="Unassembled WGS sequence"/>
</dbReference>
<accession>A0ABR4L087</accession>
<reference evidence="1 2" key="1">
    <citation type="submission" date="2024-07" db="EMBL/GenBank/DDBJ databases">
        <title>Section-level genome sequencing and comparative genomics of Aspergillus sections Usti and Cavernicolus.</title>
        <authorList>
            <consortium name="Lawrence Berkeley National Laboratory"/>
            <person name="Nybo J.L."/>
            <person name="Vesth T.C."/>
            <person name="Theobald S."/>
            <person name="Frisvad J.C."/>
            <person name="Larsen T.O."/>
            <person name="Kjaerboelling I."/>
            <person name="Rothschild-Mancinelli K."/>
            <person name="Lyhne E.K."/>
            <person name="Kogle M.E."/>
            <person name="Barry K."/>
            <person name="Clum A."/>
            <person name="Na H."/>
            <person name="Ledsgaard L."/>
            <person name="Lin J."/>
            <person name="Lipzen A."/>
            <person name="Kuo A."/>
            <person name="Riley R."/>
            <person name="Mondo S."/>
            <person name="Labutti K."/>
            <person name="Haridas S."/>
            <person name="Pangalinan J."/>
            <person name="Salamov A.A."/>
            <person name="Simmons B.A."/>
            <person name="Magnuson J.K."/>
            <person name="Chen J."/>
            <person name="Drula E."/>
            <person name="Henrissat B."/>
            <person name="Wiebenga A."/>
            <person name="Lubbers R.J."/>
            <person name="Gomes A.C."/>
            <person name="Makela M.R."/>
            <person name="Stajich J."/>
            <person name="Grigoriev I.V."/>
            <person name="Mortensen U.H."/>
            <person name="De Vries R.P."/>
            <person name="Baker S.E."/>
            <person name="Andersen M.R."/>
        </authorList>
    </citation>
    <scope>NUCLEOTIDE SEQUENCE [LARGE SCALE GENOMIC DNA]</scope>
    <source>
        <strain evidence="1 2">CBS 123904</strain>
    </source>
</reference>
<keyword evidence="2" id="KW-1185">Reference proteome</keyword>
<dbReference type="EMBL" id="JBFXLU010000002">
    <property type="protein sequence ID" value="KAL2857914.1"/>
    <property type="molecule type" value="Genomic_DNA"/>
</dbReference>
<gene>
    <name evidence="1" type="ORF">BJY01DRAFT_201498</name>
</gene>
<organism evidence="1 2">
    <name type="scientific">Aspergillus pseudoustus</name>
    <dbReference type="NCBI Taxonomy" id="1810923"/>
    <lineage>
        <taxon>Eukaryota</taxon>
        <taxon>Fungi</taxon>
        <taxon>Dikarya</taxon>
        <taxon>Ascomycota</taxon>
        <taxon>Pezizomycotina</taxon>
        <taxon>Eurotiomycetes</taxon>
        <taxon>Eurotiomycetidae</taxon>
        <taxon>Eurotiales</taxon>
        <taxon>Aspergillaceae</taxon>
        <taxon>Aspergillus</taxon>
        <taxon>Aspergillus subgen. Nidulantes</taxon>
    </lineage>
</organism>
<evidence type="ECO:0000313" key="2">
    <source>
        <dbReference type="Proteomes" id="UP001610446"/>
    </source>
</evidence>
<evidence type="ECO:0000313" key="1">
    <source>
        <dbReference type="EMBL" id="KAL2857914.1"/>
    </source>
</evidence>
<sequence length="70" mass="7833">MITDPLTAVSVCQWIGQLVSTTNPRGWLQRSLTSFTILRAAFVEGFFCSVYLSIFWKEGPRPVCFFGSPA</sequence>